<dbReference type="PANTHER" id="PTHR47481:SF30">
    <property type="entry name" value="CCHC-TYPE DOMAIN-CONTAINING PROTEIN"/>
    <property type="match status" value="1"/>
</dbReference>
<name>A0A9R1X3T6_LACSA</name>
<protein>
    <submittedName>
        <fullName evidence="1">Uncharacterized protein</fullName>
    </submittedName>
</protein>
<dbReference type="AlphaFoldDB" id="A0A9R1X3T6"/>
<sequence>MATIVAFTTQEKNSHNSHKFAFTLLPMNYGNWKAMIEHFLVFNNLFGYVDGTITCSEFKVSTGDAITDNPSYPRWICNDAHVHMIIISTISKYAFQHVQGDETPLTYLACAQEYATALANIGEHVKDKDLVLFVISGLHEEYNGLKSTLLARHPPITFIELHAFLSDHDYMINKNIPDVPTSQPHVFTASTETPSPNISNLHSQLQFLHNMASQLGFQLNPIAPQSATP</sequence>
<reference evidence="1 2" key="1">
    <citation type="journal article" date="2017" name="Nat. Commun.">
        <title>Genome assembly with in vitro proximity ligation data and whole-genome triplication in lettuce.</title>
        <authorList>
            <person name="Reyes-Chin-Wo S."/>
            <person name="Wang Z."/>
            <person name="Yang X."/>
            <person name="Kozik A."/>
            <person name="Arikit S."/>
            <person name="Song C."/>
            <person name="Xia L."/>
            <person name="Froenicke L."/>
            <person name="Lavelle D.O."/>
            <person name="Truco M.J."/>
            <person name="Xia R."/>
            <person name="Zhu S."/>
            <person name="Xu C."/>
            <person name="Xu H."/>
            <person name="Xu X."/>
            <person name="Cox K."/>
            <person name="Korf I."/>
            <person name="Meyers B.C."/>
            <person name="Michelmore R.W."/>
        </authorList>
    </citation>
    <scope>NUCLEOTIDE SEQUENCE [LARGE SCALE GENOMIC DNA]</scope>
    <source>
        <strain evidence="2">cv. Salinas</strain>
        <tissue evidence="1">Seedlings</tissue>
    </source>
</reference>
<evidence type="ECO:0000313" key="2">
    <source>
        <dbReference type="Proteomes" id="UP000235145"/>
    </source>
</evidence>
<gene>
    <name evidence="1" type="ORF">LSAT_V11C700345740</name>
</gene>
<proteinExistence type="predicted"/>
<dbReference type="EMBL" id="NBSK02000007">
    <property type="protein sequence ID" value="KAJ0196909.1"/>
    <property type="molecule type" value="Genomic_DNA"/>
</dbReference>
<accession>A0A9R1X3T6</accession>
<comment type="caution">
    <text evidence="1">The sequence shown here is derived from an EMBL/GenBank/DDBJ whole genome shotgun (WGS) entry which is preliminary data.</text>
</comment>
<evidence type="ECO:0000313" key="1">
    <source>
        <dbReference type="EMBL" id="KAJ0196909.1"/>
    </source>
</evidence>
<organism evidence="1 2">
    <name type="scientific">Lactuca sativa</name>
    <name type="common">Garden lettuce</name>
    <dbReference type="NCBI Taxonomy" id="4236"/>
    <lineage>
        <taxon>Eukaryota</taxon>
        <taxon>Viridiplantae</taxon>
        <taxon>Streptophyta</taxon>
        <taxon>Embryophyta</taxon>
        <taxon>Tracheophyta</taxon>
        <taxon>Spermatophyta</taxon>
        <taxon>Magnoliopsida</taxon>
        <taxon>eudicotyledons</taxon>
        <taxon>Gunneridae</taxon>
        <taxon>Pentapetalae</taxon>
        <taxon>asterids</taxon>
        <taxon>campanulids</taxon>
        <taxon>Asterales</taxon>
        <taxon>Asteraceae</taxon>
        <taxon>Cichorioideae</taxon>
        <taxon>Cichorieae</taxon>
        <taxon>Lactucinae</taxon>
        <taxon>Lactuca</taxon>
    </lineage>
</organism>
<keyword evidence="2" id="KW-1185">Reference proteome</keyword>
<dbReference type="PANTHER" id="PTHR47481">
    <property type="match status" value="1"/>
</dbReference>
<dbReference type="Proteomes" id="UP000235145">
    <property type="component" value="Unassembled WGS sequence"/>
</dbReference>